<gene>
    <name evidence="2" type="ORF">C2G38_2219782</name>
</gene>
<name>A0A397U518_9GLOM</name>
<proteinExistence type="predicted"/>
<dbReference type="Proteomes" id="UP000266673">
    <property type="component" value="Unassembled WGS sequence"/>
</dbReference>
<reference evidence="2 3" key="1">
    <citation type="submission" date="2018-06" db="EMBL/GenBank/DDBJ databases">
        <title>Comparative genomics reveals the genomic features of Rhizophagus irregularis, R. cerebriforme, R. diaphanum and Gigaspora rosea, and their symbiotic lifestyle signature.</title>
        <authorList>
            <person name="Morin E."/>
            <person name="San Clemente H."/>
            <person name="Chen E.C.H."/>
            <person name="De La Providencia I."/>
            <person name="Hainaut M."/>
            <person name="Kuo A."/>
            <person name="Kohler A."/>
            <person name="Murat C."/>
            <person name="Tang N."/>
            <person name="Roy S."/>
            <person name="Loubradou J."/>
            <person name="Henrissat B."/>
            <person name="Grigoriev I.V."/>
            <person name="Corradi N."/>
            <person name="Roux C."/>
            <person name="Martin F.M."/>
        </authorList>
    </citation>
    <scope>NUCLEOTIDE SEQUENCE [LARGE SCALE GENOMIC DNA]</scope>
    <source>
        <strain evidence="2 3">DAOM 194757</strain>
    </source>
</reference>
<comment type="caution">
    <text evidence="2">The sequence shown here is derived from an EMBL/GenBank/DDBJ whole genome shotgun (WGS) entry which is preliminary data.</text>
</comment>
<dbReference type="AlphaFoldDB" id="A0A397U518"/>
<evidence type="ECO:0000313" key="3">
    <source>
        <dbReference type="Proteomes" id="UP000266673"/>
    </source>
</evidence>
<sequence>MNPEIPEERKYIEELTQEYISLSEELDYDERYKEIRNPLRSHPNKYQKNSQNHSRKTNEALTIYNCENNRHFLFYLEHKSRLLRYINILKEEPPVGEYERQYIQDEFRSEITIIIQKQVLTADLFEFRPYNHKYNYEIPTVEQLLSGEYRYN</sequence>
<organism evidence="2 3">
    <name type="scientific">Gigaspora rosea</name>
    <dbReference type="NCBI Taxonomy" id="44941"/>
    <lineage>
        <taxon>Eukaryota</taxon>
        <taxon>Fungi</taxon>
        <taxon>Fungi incertae sedis</taxon>
        <taxon>Mucoromycota</taxon>
        <taxon>Glomeromycotina</taxon>
        <taxon>Glomeromycetes</taxon>
        <taxon>Diversisporales</taxon>
        <taxon>Gigasporaceae</taxon>
        <taxon>Gigaspora</taxon>
    </lineage>
</organism>
<protein>
    <submittedName>
        <fullName evidence="2">Uncharacterized protein</fullName>
    </submittedName>
</protein>
<feature type="region of interest" description="Disordered" evidence="1">
    <location>
        <begin position="38"/>
        <end position="58"/>
    </location>
</feature>
<evidence type="ECO:0000313" key="2">
    <source>
        <dbReference type="EMBL" id="RIB05380.1"/>
    </source>
</evidence>
<dbReference type="EMBL" id="QKWP01001992">
    <property type="protein sequence ID" value="RIB05380.1"/>
    <property type="molecule type" value="Genomic_DNA"/>
</dbReference>
<accession>A0A397U518</accession>
<keyword evidence="3" id="KW-1185">Reference proteome</keyword>
<evidence type="ECO:0000256" key="1">
    <source>
        <dbReference type="SAM" id="MobiDB-lite"/>
    </source>
</evidence>